<dbReference type="AlphaFoldDB" id="A0A024U3M5"/>
<gene>
    <name evidence="2" type="ORF">H310_07352</name>
</gene>
<organism evidence="2">
    <name type="scientific">Aphanomyces invadans</name>
    <dbReference type="NCBI Taxonomy" id="157072"/>
    <lineage>
        <taxon>Eukaryota</taxon>
        <taxon>Sar</taxon>
        <taxon>Stramenopiles</taxon>
        <taxon>Oomycota</taxon>
        <taxon>Saprolegniomycetes</taxon>
        <taxon>Saprolegniales</taxon>
        <taxon>Verrucalvaceae</taxon>
        <taxon>Aphanomyces</taxon>
    </lineage>
</organism>
<reference evidence="2" key="1">
    <citation type="submission" date="2013-12" db="EMBL/GenBank/DDBJ databases">
        <title>The Genome Sequence of Aphanomyces invadans NJM9701.</title>
        <authorList>
            <consortium name="The Broad Institute Genomics Platform"/>
            <person name="Russ C."/>
            <person name="Tyler B."/>
            <person name="van West P."/>
            <person name="Dieguez-Uribeondo J."/>
            <person name="Young S.K."/>
            <person name="Zeng Q."/>
            <person name="Gargeya S."/>
            <person name="Fitzgerald M."/>
            <person name="Abouelleil A."/>
            <person name="Alvarado L."/>
            <person name="Chapman S.B."/>
            <person name="Gainer-Dewar J."/>
            <person name="Goldberg J."/>
            <person name="Griggs A."/>
            <person name="Gujja S."/>
            <person name="Hansen M."/>
            <person name="Howarth C."/>
            <person name="Imamovic A."/>
            <person name="Ireland A."/>
            <person name="Larimer J."/>
            <person name="McCowan C."/>
            <person name="Murphy C."/>
            <person name="Pearson M."/>
            <person name="Poon T.W."/>
            <person name="Priest M."/>
            <person name="Roberts A."/>
            <person name="Saif S."/>
            <person name="Shea T."/>
            <person name="Sykes S."/>
            <person name="Wortman J."/>
            <person name="Nusbaum C."/>
            <person name="Birren B."/>
        </authorList>
    </citation>
    <scope>NUCLEOTIDE SEQUENCE [LARGE SCALE GENOMIC DNA]</scope>
    <source>
        <strain evidence="2">NJM9701</strain>
    </source>
</reference>
<evidence type="ECO:0000313" key="2">
    <source>
        <dbReference type="EMBL" id="ETW00825.1"/>
    </source>
</evidence>
<proteinExistence type="predicted"/>
<dbReference type="GeneID" id="20084402"/>
<dbReference type="VEuPathDB" id="FungiDB:H310_07352"/>
<feature type="region of interest" description="Disordered" evidence="1">
    <location>
        <begin position="64"/>
        <end position="97"/>
    </location>
</feature>
<dbReference type="EMBL" id="KI913964">
    <property type="protein sequence ID" value="ETW00825.1"/>
    <property type="molecule type" value="Genomic_DNA"/>
</dbReference>
<sequence>MYFGIMSGLDNAAPAPLFASPSKRGMHHTPTPFTTTETRFKWQNSNANTDALYKLPGTLGGDAKSFGTSTRDDWDRQKKPGSGLGAYEAPKSCGKQVSSMNRTASELSFNVAARTPLRDNATPSPGPIYNMPCAFDNKVTNAFSMGSSKRPGLHASLIGPGPTTAEPGPGTPPKYASPCVNSTFGSEKRMRPSTVVKTPGPVYDVECTGFQTGPKTSFSVSRRF</sequence>
<protein>
    <submittedName>
        <fullName evidence="2">Uncharacterized protein</fullName>
    </submittedName>
</protein>
<dbReference type="eggNOG" id="ENOG502S5KF">
    <property type="taxonomic scope" value="Eukaryota"/>
</dbReference>
<accession>A0A024U3M5</accession>
<dbReference type="OrthoDB" id="6513151at2759"/>
<evidence type="ECO:0000256" key="1">
    <source>
        <dbReference type="SAM" id="MobiDB-lite"/>
    </source>
</evidence>
<dbReference type="RefSeq" id="XP_008870960.1">
    <property type="nucleotide sequence ID" value="XM_008872738.1"/>
</dbReference>
<name>A0A024U3M5_9STRA</name>